<dbReference type="EMBL" id="CDMY01000658">
    <property type="protein sequence ID" value="CEM28771.1"/>
    <property type="molecule type" value="Genomic_DNA"/>
</dbReference>
<evidence type="ECO:0000313" key="2">
    <source>
        <dbReference type="Proteomes" id="UP000041254"/>
    </source>
</evidence>
<dbReference type="Proteomes" id="UP000041254">
    <property type="component" value="Unassembled WGS sequence"/>
</dbReference>
<dbReference type="AlphaFoldDB" id="A0A0G4GGK4"/>
<protein>
    <submittedName>
        <fullName evidence="1">Uncharacterized protein</fullName>
    </submittedName>
</protein>
<accession>A0A0G4GGK4</accession>
<proteinExistence type="predicted"/>
<dbReference type="PhylomeDB" id="A0A0G4GGK4"/>
<name>A0A0G4GGK4_VITBC</name>
<evidence type="ECO:0000313" key="1">
    <source>
        <dbReference type="EMBL" id="CEM28771.1"/>
    </source>
</evidence>
<keyword evidence="2" id="KW-1185">Reference proteome</keyword>
<dbReference type="InParanoid" id="A0A0G4GGK4"/>
<dbReference type="VEuPathDB" id="CryptoDB:Vbra_22742"/>
<sequence>MKAFVPIGSFCSPFPFPPSRINVWVLSYPSLPDDSDRERVYCENRDDFNIRCNRAGSRRTRLSVRHAFDGNPGSSGSGMIEFRNGYWWLRGVDNAFFAPGGRCQYNIAARMTGRNSLQVRDIIARQSS</sequence>
<reference evidence="1 2" key="1">
    <citation type="submission" date="2014-11" db="EMBL/GenBank/DDBJ databases">
        <authorList>
            <person name="Zhu J."/>
            <person name="Qi W."/>
            <person name="Song R."/>
        </authorList>
    </citation>
    <scope>NUCLEOTIDE SEQUENCE [LARGE SCALE GENOMIC DNA]</scope>
</reference>
<gene>
    <name evidence="1" type="ORF">Vbra_22742</name>
</gene>
<organism evidence="1 2">
    <name type="scientific">Vitrella brassicaformis (strain CCMP3155)</name>
    <dbReference type="NCBI Taxonomy" id="1169540"/>
    <lineage>
        <taxon>Eukaryota</taxon>
        <taxon>Sar</taxon>
        <taxon>Alveolata</taxon>
        <taxon>Colpodellida</taxon>
        <taxon>Vitrellaceae</taxon>
        <taxon>Vitrella</taxon>
    </lineage>
</organism>